<dbReference type="Proteomes" id="UP000028999">
    <property type="component" value="Unassembled WGS sequence"/>
</dbReference>
<reference evidence="2" key="3">
    <citation type="submission" date="2021-01" db="EMBL/GenBank/DDBJ databases">
        <authorList>
            <consortium name="Genoscope - CEA"/>
            <person name="William W."/>
        </authorList>
    </citation>
    <scope>NUCLEOTIDE SEQUENCE</scope>
</reference>
<feature type="region of interest" description="Disordered" evidence="1">
    <location>
        <begin position="1"/>
        <end position="20"/>
    </location>
</feature>
<dbReference type="EMBL" id="LK033066">
    <property type="protein sequence ID" value="CDY52209.1"/>
    <property type="molecule type" value="Genomic_DNA"/>
</dbReference>
<proteinExistence type="predicted"/>
<dbReference type="Gramene" id="CDY52209">
    <property type="protein sequence ID" value="CDY52209"/>
    <property type="gene ID" value="GSBRNA2T00005159001"/>
</dbReference>
<evidence type="ECO:0000313" key="2">
    <source>
        <dbReference type="EMBL" id="CAF2074343.1"/>
    </source>
</evidence>
<evidence type="ECO:0000313" key="4">
    <source>
        <dbReference type="Proteomes" id="UP000028999"/>
    </source>
</evidence>
<reference evidence="3" key="2">
    <citation type="submission" date="2014-06" db="EMBL/GenBank/DDBJ databases">
        <authorList>
            <person name="Genoscope - CEA"/>
        </authorList>
    </citation>
    <scope>NUCLEOTIDE SEQUENCE</scope>
</reference>
<gene>
    <name evidence="3" type="primary">BnaC01g42540D</name>
    <name evidence="2" type="ORF">DARMORV10_C01P32000.1</name>
    <name evidence="3" type="ORF">GSBRNA2T00005159001</name>
</gene>
<accession>A0A078IRY4</accession>
<evidence type="ECO:0000256" key="1">
    <source>
        <dbReference type="SAM" id="MobiDB-lite"/>
    </source>
</evidence>
<keyword evidence="4" id="KW-1185">Reference proteome</keyword>
<dbReference type="EMBL" id="HG994365">
    <property type="protein sequence ID" value="CAF2074343.1"/>
    <property type="molecule type" value="Genomic_DNA"/>
</dbReference>
<dbReference type="Proteomes" id="UP001295469">
    <property type="component" value="Chromosome C01"/>
</dbReference>
<reference evidence="3 4" key="1">
    <citation type="journal article" date="2014" name="Science">
        <title>Plant genetics. Early allopolyploid evolution in the post-Neolithic Brassica napus oilseed genome.</title>
        <authorList>
            <person name="Chalhoub B."/>
            <person name="Denoeud F."/>
            <person name="Liu S."/>
            <person name="Parkin I.A."/>
            <person name="Tang H."/>
            <person name="Wang X."/>
            <person name="Chiquet J."/>
            <person name="Belcram H."/>
            <person name="Tong C."/>
            <person name="Samans B."/>
            <person name="Correa M."/>
            <person name="Da Silva C."/>
            <person name="Just J."/>
            <person name="Falentin C."/>
            <person name="Koh C.S."/>
            <person name="Le Clainche I."/>
            <person name="Bernard M."/>
            <person name="Bento P."/>
            <person name="Noel B."/>
            <person name="Labadie K."/>
            <person name="Alberti A."/>
            <person name="Charles M."/>
            <person name="Arnaud D."/>
            <person name="Guo H."/>
            <person name="Daviaud C."/>
            <person name="Alamery S."/>
            <person name="Jabbari K."/>
            <person name="Zhao M."/>
            <person name="Edger P.P."/>
            <person name="Chelaifa H."/>
            <person name="Tack D."/>
            <person name="Lassalle G."/>
            <person name="Mestiri I."/>
            <person name="Schnel N."/>
            <person name="Le Paslier M.C."/>
            <person name="Fan G."/>
            <person name="Renault V."/>
            <person name="Bayer P.E."/>
            <person name="Golicz A.A."/>
            <person name="Manoli S."/>
            <person name="Lee T.H."/>
            <person name="Thi V.H."/>
            <person name="Chalabi S."/>
            <person name="Hu Q."/>
            <person name="Fan C."/>
            <person name="Tollenaere R."/>
            <person name="Lu Y."/>
            <person name="Battail C."/>
            <person name="Shen J."/>
            <person name="Sidebottom C.H."/>
            <person name="Wang X."/>
            <person name="Canaguier A."/>
            <person name="Chauveau A."/>
            <person name="Berard A."/>
            <person name="Deniot G."/>
            <person name="Guan M."/>
            <person name="Liu Z."/>
            <person name="Sun F."/>
            <person name="Lim Y.P."/>
            <person name="Lyons E."/>
            <person name="Town C.D."/>
            <person name="Bancroft I."/>
            <person name="Wang X."/>
            <person name="Meng J."/>
            <person name="Ma J."/>
            <person name="Pires J.C."/>
            <person name="King G.J."/>
            <person name="Brunel D."/>
            <person name="Delourme R."/>
            <person name="Renard M."/>
            <person name="Aury J.M."/>
            <person name="Adams K.L."/>
            <person name="Batley J."/>
            <person name="Snowdon R.J."/>
            <person name="Tost J."/>
            <person name="Edwards D."/>
            <person name="Zhou Y."/>
            <person name="Hua W."/>
            <person name="Sharpe A.G."/>
            <person name="Paterson A.H."/>
            <person name="Guan C."/>
            <person name="Wincker P."/>
        </authorList>
    </citation>
    <scope>NUCLEOTIDE SEQUENCE [LARGE SCALE GENOMIC DNA]</scope>
    <source>
        <strain evidence="4">cv. Darmor-bzh</strain>
    </source>
</reference>
<name>A0A078IRY4_BRANA</name>
<evidence type="ECO:0000313" key="3">
    <source>
        <dbReference type="EMBL" id="CDY52209.1"/>
    </source>
</evidence>
<dbReference type="PaxDb" id="3708-A0A078IRY4"/>
<feature type="compositionally biased region" description="Basic and acidic residues" evidence="1">
    <location>
        <begin position="1"/>
        <end position="12"/>
    </location>
</feature>
<organism evidence="3 4">
    <name type="scientific">Brassica napus</name>
    <name type="common">Rape</name>
    <dbReference type="NCBI Taxonomy" id="3708"/>
    <lineage>
        <taxon>Eukaryota</taxon>
        <taxon>Viridiplantae</taxon>
        <taxon>Streptophyta</taxon>
        <taxon>Embryophyta</taxon>
        <taxon>Tracheophyta</taxon>
        <taxon>Spermatophyta</taxon>
        <taxon>Magnoliopsida</taxon>
        <taxon>eudicotyledons</taxon>
        <taxon>Gunneridae</taxon>
        <taxon>Pentapetalae</taxon>
        <taxon>rosids</taxon>
        <taxon>malvids</taxon>
        <taxon>Brassicales</taxon>
        <taxon>Brassicaceae</taxon>
        <taxon>Brassiceae</taxon>
        <taxon>Brassica</taxon>
    </lineage>
</organism>
<sequence>MTRNLNDKESKGFQKNSDLSTKRSEIWCRLTNQEKAVGIWVQISSETGRK</sequence>
<protein>
    <submittedName>
        <fullName evidence="2">(rape) hypothetical protein</fullName>
    </submittedName>
    <submittedName>
        <fullName evidence="3">BnaC01g42540D protein</fullName>
    </submittedName>
</protein>
<dbReference type="AlphaFoldDB" id="A0A078IRY4"/>